<evidence type="ECO:0000259" key="2">
    <source>
        <dbReference type="Pfam" id="PF26273"/>
    </source>
</evidence>
<reference evidence="3 4" key="1">
    <citation type="submission" date="2016-10" db="EMBL/GenBank/DDBJ databases">
        <authorList>
            <person name="de Groot N.N."/>
        </authorList>
    </citation>
    <scope>NUCLEOTIDE SEQUENCE [LARGE SCALE GENOMIC DNA]</scope>
    <source>
        <strain evidence="3 4">CGMCC 1.7727</strain>
    </source>
</reference>
<gene>
    <name evidence="3" type="ORF">SAMN04487944_109123</name>
</gene>
<evidence type="ECO:0000313" key="3">
    <source>
        <dbReference type="EMBL" id="SER75337.1"/>
    </source>
</evidence>
<keyword evidence="4" id="KW-1185">Reference proteome</keyword>
<accession>A0A1H9RRP9</accession>
<organism evidence="3 4">
    <name type="scientific">Gracilibacillus ureilyticus</name>
    <dbReference type="NCBI Taxonomy" id="531814"/>
    <lineage>
        <taxon>Bacteria</taxon>
        <taxon>Bacillati</taxon>
        <taxon>Bacillota</taxon>
        <taxon>Bacilli</taxon>
        <taxon>Bacillales</taxon>
        <taxon>Bacillaceae</taxon>
        <taxon>Gracilibacillus</taxon>
    </lineage>
</organism>
<keyword evidence="1" id="KW-1133">Transmembrane helix</keyword>
<dbReference type="STRING" id="531814.SAMN04487944_109123"/>
<proteinExistence type="predicted"/>
<dbReference type="InterPro" id="IPR058598">
    <property type="entry name" value="Gly_zipper-like_dom"/>
</dbReference>
<feature type="transmembrane region" description="Helical" evidence="1">
    <location>
        <begin position="87"/>
        <end position="106"/>
    </location>
</feature>
<dbReference type="EMBL" id="FOGL01000009">
    <property type="protein sequence ID" value="SER75337.1"/>
    <property type="molecule type" value="Genomic_DNA"/>
</dbReference>
<dbReference type="Proteomes" id="UP000199687">
    <property type="component" value="Unassembled WGS sequence"/>
</dbReference>
<evidence type="ECO:0000313" key="4">
    <source>
        <dbReference type="Proteomes" id="UP000199687"/>
    </source>
</evidence>
<dbReference type="AlphaFoldDB" id="A0A1H9RRP9"/>
<keyword evidence="1" id="KW-0472">Membrane</keyword>
<sequence>MSDFMELFSSVTENTNKIDKDKTKKIAAKLVEFHTECEDCKRILSDIENQLKIMQIDATDEEWRDFNQTISQAKAHLIKQHKCVTSGYYLSTYMTLGTSLGVVFGLTLFDNIALGIPVGIAIGISIGSIMDGDAKKKGLVI</sequence>
<evidence type="ECO:0000256" key="1">
    <source>
        <dbReference type="SAM" id="Phobius"/>
    </source>
</evidence>
<dbReference type="RefSeq" id="WP_245711651.1">
    <property type="nucleotide sequence ID" value="NZ_FOGL01000009.1"/>
</dbReference>
<feature type="domain" description="Glycine zipper-like" evidence="2">
    <location>
        <begin position="81"/>
        <end position="129"/>
    </location>
</feature>
<keyword evidence="1" id="KW-0812">Transmembrane</keyword>
<feature type="transmembrane region" description="Helical" evidence="1">
    <location>
        <begin position="112"/>
        <end position="130"/>
    </location>
</feature>
<name>A0A1H9RRP9_9BACI</name>
<dbReference type="Pfam" id="PF26273">
    <property type="entry name" value="Gly_zipper"/>
    <property type="match status" value="1"/>
</dbReference>
<protein>
    <recommendedName>
        <fullName evidence="2">Glycine zipper-like domain-containing protein</fullName>
    </recommendedName>
</protein>